<feature type="transmembrane region" description="Helical" evidence="2">
    <location>
        <begin position="383"/>
        <end position="400"/>
    </location>
</feature>
<evidence type="ECO:0000313" key="5">
    <source>
        <dbReference type="Proteomes" id="UP000000653"/>
    </source>
</evidence>
<gene>
    <name evidence="4" type="ordered locus">PA14_55080</name>
</gene>
<dbReference type="KEGG" id="pau:PA14_55080"/>
<dbReference type="AlphaFoldDB" id="A0A0H2Z762"/>
<organism evidence="4 5">
    <name type="scientific">Pseudomonas aeruginosa (strain UCBPP-PA14)</name>
    <dbReference type="NCBI Taxonomy" id="208963"/>
    <lineage>
        <taxon>Bacteria</taxon>
        <taxon>Pseudomonadati</taxon>
        <taxon>Pseudomonadota</taxon>
        <taxon>Gammaproteobacteria</taxon>
        <taxon>Pseudomonadales</taxon>
        <taxon>Pseudomonadaceae</taxon>
        <taxon>Pseudomonas</taxon>
    </lineage>
</organism>
<name>A0A0H2Z762_PSEAB</name>
<proteinExistence type="predicted"/>
<sequence>MAKDLNGLARSFATNVCTFPLQCLSRRQASASLSSIRWVDIVMNSANGIDIPASPAGELALTPEALAETLRVNAPSGPVTVKGMATDVKYWSRNGDDKVLKIYGRLVLGDASIRFELQPHAAVRNDAPVVLHGSLRIKKSETFRTTHEVILVGDVVGSWVPYEPVPLVSPAPLVRQQPRVSLEAALAKHGLEAIAILATGTAWNDLAAAAQSLPVFSHCRRVETNFMEPEQFLSDLAKVCQDPAIQVLVIARGGGDSLEVIGDSREVACALLACGRPFYTALGHDDNVMLLDKHADRSFSTPSILGQALMETARDITQRQELQESLGKFAQENASLKEQLLQANARLEQNLAKEPSAIHEADSQKGIVAQVPVPAPTPEMRRYVIWAIALLVVFAIGRCST</sequence>
<dbReference type="HOGENOM" id="CLU_758336_0_0_6"/>
<keyword evidence="2" id="KW-0812">Transmembrane</keyword>
<keyword evidence="2" id="KW-1133">Transmembrane helix</keyword>
<accession>A0A0H2Z762</accession>
<protein>
    <recommendedName>
        <fullName evidence="3">Exonuclease VII large subunit C-terminal domain-containing protein</fullName>
    </recommendedName>
</protein>
<keyword evidence="2" id="KW-0472">Membrane</keyword>
<evidence type="ECO:0000313" key="4">
    <source>
        <dbReference type="EMBL" id="ABJ09857.1"/>
    </source>
</evidence>
<dbReference type="Pfam" id="PF02601">
    <property type="entry name" value="Exonuc_VII_L"/>
    <property type="match status" value="1"/>
</dbReference>
<keyword evidence="1" id="KW-0175">Coiled coil</keyword>
<dbReference type="BioCyc" id="PAER208963:G1G74-4639-MONOMER"/>
<dbReference type="Proteomes" id="UP000000653">
    <property type="component" value="Chromosome"/>
</dbReference>
<feature type="coiled-coil region" evidence="1">
    <location>
        <begin position="319"/>
        <end position="353"/>
    </location>
</feature>
<dbReference type="InterPro" id="IPR020579">
    <property type="entry name" value="Exonuc_VII_lsu_C"/>
</dbReference>
<dbReference type="EMBL" id="CP000438">
    <property type="protein sequence ID" value="ABJ09857.1"/>
    <property type="molecule type" value="Genomic_DNA"/>
</dbReference>
<evidence type="ECO:0000256" key="1">
    <source>
        <dbReference type="SAM" id="Coils"/>
    </source>
</evidence>
<feature type="domain" description="Exonuclease VII large subunit C-terminal" evidence="3">
    <location>
        <begin position="230"/>
        <end position="363"/>
    </location>
</feature>
<evidence type="ECO:0000256" key="2">
    <source>
        <dbReference type="SAM" id="Phobius"/>
    </source>
</evidence>
<reference evidence="4 5" key="1">
    <citation type="journal article" date="2006" name="Genome Biol.">
        <title>Genomic analysis reveals that Pseudomonas aeruginosa virulence is combinatorial.</title>
        <authorList>
            <person name="Lee D.G."/>
            <person name="Urbach J.M."/>
            <person name="Wu G."/>
            <person name="Liberati N.T."/>
            <person name="Feinbaum R.L."/>
            <person name="Miyata S."/>
            <person name="Diggins L.T."/>
            <person name="He J."/>
            <person name="Saucier M."/>
            <person name="Deziel E."/>
            <person name="Friedman L."/>
            <person name="Li L."/>
            <person name="Grills G."/>
            <person name="Montgomery K."/>
            <person name="Kucherlapati R."/>
            <person name="Rahme L.G."/>
            <person name="Ausubel F.M."/>
        </authorList>
    </citation>
    <scope>NUCLEOTIDE SEQUENCE [LARGE SCALE GENOMIC DNA]</scope>
    <source>
        <strain evidence="4 5">UCBPP-PA14</strain>
    </source>
</reference>
<dbReference type="GO" id="GO:0008855">
    <property type="term" value="F:exodeoxyribonuclease VII activity"/>
    <property type="evidence" value="ECO:0007669"/>
    <property type="project" value="InterPro"/>
</dbReference>
<evidence type="ECO:0000259" key="3">
    <source>
        <dbReference type="Pfam" id="PF02601"/>
    </source>
</evidence>